<feature type="transmembrane region" description="Helical" evidence="1">
    <location>
        <begin position="284"/>
        <end position="303"/>
    </location>
</feature>
<protein>
    <submittedName>
        <fullName evidence="2">Major Facilitator Superfamily protein</fullName>
    </submittedName>
</protein>
<evidence type="ECO:0000313" key="3">
    <source>
        <dbReference type="Proteomes" id="UP000201613"/>
    </source>
</evidence>
<keyword evidence="1" id="KW-1133">Transmembrane helix</keyword>
<dbReference type="EMBL" id="FXZK01000010">
    <property type="protein sequence ID" value="SMY09480.1"/>
    <property type="molecule type" value="Genomic_DNA"/>
</dbReference>
<keyword evidence="1" id="KW-0812">Transmembrane</keyword>
<dbReference type="InterPro" id="IPR036259">
    <property type="entry name" value="MFS_trans_sf"/>
</dbReference>
<feature type="transmembrane region" description="Helical" evidence="1">
    <location>
        <begin position="251"/>
        <end position="272"/>
    </location>
</feature>
<proteinExistence type="predicted"/>
<dbReference type="InterPro" id="IPR052528">
    <property type="entry name" value="Sugar_transport-like"/>
</dbReference>
<keyword evidence="1" id="KW-0472">Membrane</keyword>
<evidence type="ECO:0000256" key="1">
    <source>
        <dbReference type="SAM" id="Phobius"/>
    </source>
</evidence>
<accession>A0A238LKT1</accession>
<feature type="transmembrane region" description="Helical" evidence="1">
    <location>
        <begin position="105"/>
        <end position="126"/>
    </location>
</feature>
<organism evidence="2 3">
    <name type="scientific">Flavimaricola marinus</name>
    <dbReference type="NCBI Taxonomy" id="1819565"/>
    <lineage>
        <taxon>Bacteria</taxon>
        <taxon>Pseudomonadati</taxon>
        <taxon>Pseudomonadota</taxon>
        <taxon>Alphaproteobacteria</taxon>
        <taxon>Rhodobacterales</taxon>
        <taxon>Paracoccaceae</taxon>
        <taxon>Flavimaricola</taxon>
    </lineage>
</organism>
<gene>
    <name evidence="2" type="ORF">LOM8899_03647</name>
</gene>
<dbReference type="Gene3D" id="1.20.1250.20">
    <property type="entry name" value="MFS general substrate transporter like domains"/>
    <property type="match status" value="1"/>
</dbReference>
<evidence type="ECO:0000313" key="2">
    <source>
        <dbReference type="EMBL" id="SMY09480.1"/>
    </source>
</evidence>
<feature type="transmembrane region" description="Helical" evidence="1">
    <location>
        <begin position="200"/>
        <end position="219"/>
    </location>
</feature>
<name>A0A238LKT1_9RHOB</name>
<sequence>MAEAQAGMTRQVFDILRKDSKGSDGSAVEVPDAEPANFLRHVAALSASKVADGLVDPKLVLSWLMTHLGAGTVLTGLLVPIRESGALLPQLFTAGAIRAMPRRKWAWVGGAVGQAVSAAGIMLVALTLEGQAAGLSIVALLAVLALSRSVCSASYKDILGKTVSKTRRGSATGAASSAASAAVVLFALILMTGWGERATVVLIAIGLAAASWAVGALILSGLREEASPADEGLTGWKALSQLSLLRSRPQLARFVAVRCLLVGTALAPPYLVMLGAGEGGALDALGALVLASALASLLSSWVWGRLSDRSSRWVLLLSGIAGAGALVAALVVHALGLASKASVLAVVLFALMIAYHGVRQGRSTHLVDMSSEEDRAAYTAVANTSVGVVLIAAGAAFAGLSALSVPLVIGVFAVMCLVAAAVARGLDEVQSD</sequence>
<feature type="transmembrane region" description="Helical" evidence="1">
    <location>
        <begin position="341"/>
        <end position="358"/>
    </location>
</feature>
<feature type="transmembrane region" description="Helical" evidence="1">
    <location>
        <begin position="132"/>
        <end position="151"/>
    </location>
</feature>
<dbReference type="PANTHER" id="PTHR23526:SF2">
    <property type="entry name" value="MAJOR FACILITATOR SUPERFAMILY (MFS) PROFILE DOMAIN-CONTAINING PROTEIN"/>
    <property type="match status" value="1"/>
</dbReference>
<reference evidence="2 3" key="1">
    <citation type="submission" date="2017-05" db="EMBL/GenBank/DDBJ databases">
        <authorList>
            <person name="Song R."/>
            <person name="Chenine A.L."/>
            <person name="Ruprecht R.M."/>
        </authorList>
    </citation>
    <scope>NUCLEOTIDE SEQUENCE [LARGE SCALE GENOMIC DNA]</scope>
    <source>
        <strain evidence="2 3">CECT 8899</strain>
    </source>
</reference>
<keyword evidence="3" id="KW-1185">Reference proteome</keyword>
<feature type="transmembrane region" description="Helical" evidence="1">
    <location>
        <begin position="315"/>
        <end position="335"/>
    </location>
</feature>
<dbReference type="RefSeq" id="WP_245820599.1">
    <property type="nucleotide sequence ID" value="NZ_FXZK01000010.1"/>
</dbReference>
<dbReference type="SUPFAM" id="SSF103473">
    <property type="entry name" value="MFS general substrate transporter"/>
    <property type="match status" value="1"/>
</dbReference>
<dbReference type="AlphaFoldDB" id="A0A238LKT1"/>
<dbReference type="PANTHER" id="PTHR23526">
    <property type="entry name" value="INTEGRAL MEMBRANE TRANSPORT PROTEIN-RELATED"/>
    <property type="match status" value="1"/>
</dbReference>
<feature type="transmembrane region" description="Helical" evidence="1">
    <location>
        <begin position="172"/>
        <end position="194"/>
    </location>
</feature>
<feature type="transmembrane region" description="Helical" evidence="1">
    <location>
        <begin position="378"/>
        <end position="397"/>
    </location>
</feature>
<feature type="transmembrane region" description="Helical" evidence="1">
    <location>
        <begin position="403"/>
        <end position="423"/>
    </location>
</feature>
<dbReference type="Proteomes" id="UP000201613">
    <property type="component" value="Unassembled WGS sequence"/>
</dbReference>